<dbReference type="OrthoDB" id="936242at2"/>
<dbReference type="RefSeq" id="WP_025605387.1">
    <property type="nucleotide sequence ID" value="NZ_CP021235.1"/>
</dbReference>
<dbReference type="PANTHER" id="PTHR46268:SF15">
    <property type="entry name" value="UNIVERSAL STRESS PROTEIN HP_0031"/>
    <property type="match status" value="1"/>
</dbReference>
<feature type="domain" description="UspA" evidence="2">
    <location>
        <begin position="149"/>
        <end position="269"/>
    </location>
</feature>
<dbReference type="STRING" id="709015.GCA_000472485_01150"/>
<organism evidence="3 4">
    <name type="scientific">Pontibacter actiniarum</name>
    <dbReference type="NCBI Taxonomy" id="323450"/>
    <lineage>
        <taxon>Bacteria</taxon>
        <taxon>Pseudomonadati</taxon>
        <taxon>Bacteroidota</taxon>
        <taxon>Cytophagia</taxon>
        <taxon>Cytophagales</taxon>
        <taxon>Hymenobacteraceae</taxon>
        <taxon>Pontibacter</taxon>
    </lineage>
</organism>
<proteinExistence type="inferred from homology"/>
<reference evidence="4" key="1">
    <citation type="submission" date="2017-05" db="EMBL/GenBank/DDBJ databases">
        <authorList>
            <person name="Ray J."/>
            <person name="Price M."/>
            <person name="Deutschbauer A."/>
        </authorList>
    </citation>
    <scope>NUCLEOTIDE SEQUENCE [LARGE SCALE GENOMIC DNA]</scope>
    <source>
        <strain evidence="4">DSM 19842</strain>
    </source>
</reference>
<dbReference type="InterPro" id="IPR006016">
    <property type="entry name" value="UspA"/>
</dbReference>
<comment type="similarity">
    <text evidence="1">Belongs to the universal stress protein A family.</text>
</comment>
<gene>
    <name evidence="3" type="ORF">CA264_05750</name>
</gene>
<evidence type="ECO:0000259" key="2">
    <source>
        <dbReference type="Pfam" id="PF00582"/>
    </source>
</evidence>
<accession>A0A1X9YQ36</accession>
<protein>
    <submittedName>
        <fullName evidence="3">Universal stress protein</fullName>
    </submittedName>
</protein>
<dbReference type="CDD" id="cd00293">
    <property type="entry name" value="USP-like"/>
    <property type="match status" value="2"/>
</dbReference>
<dbReference type="PANTHER" id="PTHR46268">
    <property type="entry name" value="STRESS RESPONSE PROTEIN NHAX"/>
    <property type="match status" value="1"/>
</dbReference>
<dbReference type="SUPFAM" id="SSF52402">
    <property type="entry name" value="Adenine nucleotide alpha hydrolases-like"/>
    <property type="match status" value="2"/>
</dbReference>
<feature type="domain" description="UspA" evidence="2">
    <location>
        <begin position="8"/>
        <end position="140"/>
    </location>
</feature>
<evidence type="ECO:0000256" key="1">
    <source>
        <dbReference type="ARBA" id="ARBA00008791"/>
    </source>
</evidence>
<evidence type="ECO:0000313" key="4">
    <source>
        <dbReference type="Proteomes" id="UP000266292"/>
    </source>
</evidence>
<dbReference type="Proteomes" id="UP000266292">
    <property type="component" value="Chromosome"/>
</dbReference>
<dbReference type="KEGG" id="pact:CA264_05750"/>
<sequence length="306" mass="34090">MNEAVYVKRVLVPVKLDQLSEALLSYAGSFAKAVGAELLLLHCTGQAEVTYTQKSRIIQSLRAFGERALGKQQKPGAGFVHFDCVVRPLSLRENIKKVTQDYAVDLVLMEACPLPAEQCVGSDHAAAVMEQLEVPVMVVPQQSSYQKPRNLVFATDFTDRDPLVLRRIQSFAEQAGARLTLVQVYSPAERAQLCSLKAAMREVEKLLKGKEVKFKLLEEEDMLEGISDFAEQQNTDMLILATQDNHLMQRLFSNAYVKTMAYHTRVPLVTFRQLKQKPCSGCCTNCASKLQHHHKPKAALAGIKTA</sequence>
<dbReference type="Pfam" id="PF00582">
    <property type="entry name" value="Usp"/>
    <property type="match status" value="2"/>
</dbReference>
<keyword evidence="4" id="KW-1185">Reference proteome</keyword>
<evidence type="ECO:0000313" key="3">
    <source>
        <dbReference type="EMBL" id="ARS34985.1"/>
    </source>
</evidence>
<dbReference type="Gene3D" id="3.40.50.12370">
    <property type="match status" value="1"/>
</dbReference>
<name>A0A1X9YQ36_9BACT</name>
<dbReference type="AlphaFoldDB" id="A0A1X9YQ36"/>
<dbReference type="EMBL" id="CP021235">
    <property type="protein sequence ID" value="ARS34985.1"/>
    <property type="molecule type" value="Genomic_DNA"/>
</dbReference>